<protein>
    <submittedName>
        <fullName evidence="2">Uncharacterized protein</fullName>
    </submittedName>
</protein>
<name>A0A4D6NHT2_VIGUN</name>
<dbReference type="EMBL" id="CP039354">
    <property type="protein sequence ID" value="QCE11497.1"/>
    <property type="molecule type" value="Genomic_DNA"/>
</dbReference>
<evidence type="ECO:0000256" key="1">
    <source>
        <dbReference type="SAM" id="MobiDB-lite"/>
    </source>
</evidence>
<organism evidence="2 3">
    <name type="scientific">Vigna unguiculata</name>
    <name type="common">Cowpea</name>
    <dbReference type="NCBI Taxonomy" id="3917"/>
    <lineage>
        <taxon>Eukaryota</taxon>
        <taxon>Viridiplantae</taxon>
        <taxon>Streptophyta</taxon>
        <taxon>Embryophyta</taxon>
        <taxon>Tracheophyta</taxon>
        <taxon>Spermatophyta</taxon>
        <taxon>Magnoliopsida</taxon>
        <taxon>eudicotyledons</taxon>
        <taxon>Gunneridae</taxon>
        <taxon>Pentapetalae</taxon>
        <taxon>rosids</taxon>
        <taxon>fabids</taxon>
        <taxon>Fabales</taxon>
        <taxon>Fabaceae</taxon>
        <taxon>Papilionoideae</taxon>
        <taxon>50 kb inversion clade</taxon>
        <taxon>NPAAA clade</taxon>
        <taxon>indigoferoid/millettioid clade</taxon>
        <taxon>Phaseoleae</taxon>
        <taxon>Vigna</taxon>
    </lineage>
</organism>
<accession>A0A4D6NHT2</accession>
<sequence>MAAISAALESPGRDEQNRLVVGRNCNSGDGGGGGGGDGDDGRSDGNERRWDGGCSKLT</sequence>
<evidence type="ECO:0000313" key="2">
    <source>
        <dbReference type="EMBL" id="QCE11497.1"/>
    </source>
</evidence>
<feature type="region of interest" description="Disordered" evidence="1">
    <location>
        <begin position="1"/>
        <end position="58"/>
    </location>
</feature>
<proteinExistence type="predicted"/>
<dbReference type="Proteomes" id="UP000501690">
    <property type="component" value="Linkage Group LG10"/>
</dbReference>
<evidence type="ECO:0000313" key="3">
    <source>
        <dbReference type="Proteomes" id="UP000501690"/>
    </source>
</evidence>
<gene>
    <name evidence="2" type="ORF">DEO72_LG10g2730</name>
</gene>
<reference evidence="2 3" key="1">
    <citation type="submission" date="2019-04" db="EMBL/GenBank/DDBJ databases">
        <title>An improved genome assembly and genetic linkage map for asparagus bean, Vigna unguiculata ssp. sesquipedialis.</title>
        <authorList>
            <person name="Xia Q."/>
            <person name="Zhang R."/>
            <person name="Dong Y."/>
        </authorList>
    </citation>
    <scope>NUCLEOTIDE SEQUENCE [LARGE SCALE GENOMIC DNA]</scope>
    <source>
        <tissue evidence="2">Leaf</tissue>
    </source>
</reference>
<dbReference type="AlphaFoldDB" id="A0A4D6NHT2"/>
<keyword evidence="3" id="KW-1185">Reference proteome</keyword>
<feature type="compositionally biased region" description="Basic and acidic residues" evidence="1">
    <location>
        <begin position="39"/>
        <end position="51"/>
    </location>
</feature>